<dbReference type="Proteomes" id="UP000309992">
    <property type="component" value="Unassembled WGS sequence"/>
</dbReference>
<gene>
    <name evidence="2" type="ORF">FCN18_26645</name>
</gene>
<accession>A0ABY2RYM0</accession>
<sequence length="124" mass="13549">MRRGPARPPGRTGRVRKHRARLPGRPSRRHASRATHDELGRSRLGDQAGDPVTEPHVVVHPEHCAGSEACLRVAPDVFALDADGRVELRDARPGTARLDEVIEARDACPLAVIEVLDEHGDPLD</sequence>
<evidence type="ECO:0008006" key="4">
    <source>
        <dbReference type="Google" id="ProtNLM"/>
    </source>
</evidence>
<reference evidence="2 3" key="1">
    <citation type="journal article" date="2015" name="Antonie Van Leeuwenhoek">
        <title>Prauserella endophytica sp. nov., an endophytic actinobacterium isolated from Tamarix taklamakanensis.</title>
        <authorList>
            <person name="Liu J.M."/>
            <person name="Habden X."/>
            <person name="Guo L."/>
            <person name="Tuo L."/>
            <person name="Jiang Z.K."/>
            <person name="Liu S.W."/>
            <person name="Liu X.F."/>
            <person name="Chen L."/>
            <person name="Li R.F."/>
            <person name="Zhang Y.Q."/>
            <person name="Sun C.H."/>
        </authorList>
    </citation>
    <scope>NUCLEOTIDE SEQUENCE [LARGE SCALE GENOMIC DNA]</scope>
    <source>
        <strain evidence="2 3">CGMCC 4.7182</strain>
    </source>
</reference>
<evidence type="ECO:0000313" key="3">
    <source>
        <dbReference type="Proteomes" id="UP000309992"/>
    </source>
</evidence>
<feature type="compositionally biased region" description="Basic residues" evidence="1">
    <location>
        <begin position="13"/>
        <end position="33"/>
    </location>
</feature>
<feature type="compositionally biased region" description="Basic and acidic residues" evidence="1">
    <location>
        <begin position="34"/>
        <end position="44"/>
    </location>
</feature>
<evidence type="ECO:0000313" key="2">
    <source>
        <dbReference type="EMBL" id="TKG65783.1"/>
    </source>
</evidence>
<dbReference type="SUPFAM" id="SSF54862">
    <property type="entry name" value="4Fe-4S ferredoxins"/>
    <property type="match status" value="1"/>
</dbReference>
<organism evidence="2 3">
    <name type="scientific">Prauserella endophytica</name>
    <dbReference type="NCBI Taxonomy" id="1592324"/>
    <lineage>
        <taxon>Bacteria</taxon>
        <taxon>Bacillati</taxon>
        <taxon>Actinomycetota</taxon>
        <taxon>Actinomycetes</taxon>
        <taxon>Pseudonocardiales</taxon>
        <taxon>Pseudonocardiaceae</taxon>
        <taxon>Prauserella</taxon>
        <taxon>Prauserella coralliicola group</taxon>
    </lineage>
</organism>
<evidence type="ECO:0000256" key="1">
    <source>
        <dbReference type="SAM" id="MobiDB-lite"/>
    </source>
</evidence>
<feature type="region of interest" description="Disordered" evidence="1">
    <location>
        <begin position="1"/>
        <end position="54"/>
    </location>
</feature>
<proteinExistence type="predicted"/>
<dbReference type="EMBL" id="SWMS01000017">
    <property type="protein sequence ID" value="TKG65783.1"/>
    <property type="molecule type" value="Genomic_DNA"/>
</dbReference>
<comment type="caution">
    <text evidence="2">The sequence shown here is derived from an EMBL/GenBank/DDBJ whole genome shotgun (WGS) entry which is preliminary data.</text>
</comment>
<dbReference type="Gene3D" id="3.30.70.20">
    <property type="match status" value="1"/>
</dbReference>
<name>A0ABY2RYM0_9PSEU</name>
<dbReference type="Pfam" id="PF13370">
    <property type="entry name" value="Fer4_13"/>
    <property type="match status" value="1"/>
</dbReference>
<protein>
    <recommendedName>
        <fullName evidence="4">Ferredoxin</fullName>
    </recommendedName>
</protein>
<keyword evidence="3" id="KW-1185">Reference proteome</keyword>